<accession>A0A6N8JJU6</accession>
<organism evidence="3 4">
    <name type="scientific">Adlercreutzia mucosicola</name>
    <dbReference type="NCBI Taxonomy" id="580026"/>
    <lineage>
        <taxon>Bacteria</taxon>
        <taxon>Bacillati</taxon>
        <taxon>Actinomycetota</taxon>
        <taxon>Coriobacteriia</taxon>
        <taxon>Eggerthellales</taxon>
        <taxon>Eggerthellaceae</taxon>
        <taxon>Adlercreutzia</taxon>
    </lineage>
</organism>
<dbReference type="GO" id="GO:0003677">
    <property type="term" value="F:DNA binding"/>
    <property type="evidence" value="ECO:0007669"/>
    <property type="project" value="UniProtKB-KW"/>
</dbReference>
<dbReference type="PROSITE" id="PS50943">
    <property type="entry name" value="HTH_CROC1"/>
    <property type="match status" value="1"/>
</dbReference>
<gene>
    <name evidence="3" type="ORF">GKZ27_01380</name>
</gene>
<proteinExistence type="predicted"/>
<sequence>MASPQLPVFPEEKRSAMEQFQFAERLARERRRCGLTQDQVAAHLGVTKAAVSKWERGASLPDMAQMPKIASLFAVSLDDLFGYEPQLSSAEATAWYVEVLAQFADDPATAFRRCGEMAVRYWSCVEVLFYIGMALYGQVPQTTGGADRPVQGDAADYAELAARCFGRVRALARRAEEGGLAVEGVFEGAGSQVARASEMAPSLRSVVQRTVEAEAVVLQWLGRVSEAVALLEPLVPDGPSLASTVLASIYREQGEDERAERTLQRALAFSLVDAECALTGLVAARQHDVAALEPVAQVVESLCADDSVASLNPSLLPSVRYAYAAALSRGGERERALGALRRFADALDASWGDGSAGPRASLFDKISDVLWSGEQADYPEQCAKAVAALRQQYGLRLAADPCWDGLRDDERFVALVALVTGDDVREGAGNVC</sequence>
<evidence type="ECO:0000313" key="3">
    <source>
        <dbReference type="EMBL" id="MVX60128.1"/>
    </source>
</evidence>
<dbReference type="InterPro" id="IPR011990">
    <property type="entry name" value="TPR-like_helical_dom_sf"/>
</dbReference>
<name>A0A6N8JJU6_9ACTN</name>
<dbReference type="SUPFAM" id="SSF47413">
    <property type="entry name" value="lambda repressor-like DNA-binding domains"/>
    <property type="match status" value="1"/>
</dbReference>
<dbReference type="PANTHER" id="PTHR46558">
    <property type="entry name" value="TRACRIPTIONAL REGULATORY PROTEIN-RELATED-RELATED"/>
    <property type="match status" value="1"/>
</dbReference>
<keyword evidence="1" id="KW-0238">DNA-binding</keyword>
<protein>
    <submittedName>
        <fullName evidence="3">Helix-turn-helix domain-containing protein</fullName>
    </submittedName>
</protein>
<evidence type="ECO:0000313" key="4">
    <source>
        <dbReference type="Proteomes" id="UP000463388"/>
    </source>
</evidence>
<dbReference type="Proteomes" id="UP000463388">
    <property type="component" value="Unassembled WGS sequence"/>
</dbReference>
<dbReference type="Pfam" id="PF01381">
    <property type="entry name" value="HTH_3"/>
    <property type="match status" value="1"/>
</dbReference>
<comment type="caution">
    <text evidence="3">The sequence shown here is derived from an EMBL/GenBank/DDBJ whole genome shotgun (WGS) entry which is preliminary data.</text>
</comment>
<dbReference type="InterPro" id="IPR001387">
    <property type="entry name" value="Cro/C1-type_HTH"/>
</dbReference>
<reference evidence="3 4" key="1">
    <citation type="submission" date="2019-12" db="EMBL/GenBank/DDBJ databases">
        <title>Microbes associate with the intestines of laboratory mice.</title>
        <authorList>
            <person name="Navarre W."/>
            <person name="Wong E."/>
        </authorList>
    </citation>
    <scope>NUCLEOTIDE SEQUENCE [LARGE SCALE GENOMIC DNA]</scope>
    <source>
        <strain evidence="3 4">NM66_B29</strain>
    </source>
</reference>
<feature type="domain" description="HTH cro/C1-type" evidence="2">
    <location>
        <begin position="26"/>
        <end position="80"/>
    </location>
</feature>
<dbReference type="Gene3D" id="1.10.260.40">
    <property type="entry name" value="lambda repressor-like DNA-binding domains"/>
    <property type="match status" value="1"/>
</dbReference>
<dbReference type="InterPro" id="IPR010982">
    <property type="entry name" value="Lambda_DNA-bd_dom_sf"/>
</dbReference>
<keyword evidence="4" id="KW-1185">Reference proteome</keyword>
<dbReference type="PANTHER" id="PTHR46558:SF11">
    <property type="entry name" value="HTH-TYPE TRANSCRIPTIONAL REGULATOR XRE"/>
    <property type="match status" value="1"/>
</dbReference>
<evidence type="ECO:0000256" key="1">
    <source>
        <dbReference type="ARBA" id="ARBA00023125"/>
    </source>
</evidence>
<dbReference type="Gene3D" id="1.25.40.10">
    <property type="entry name" value="Tetratricopeptide repeat domain"/>
    <property type="match status" value="1"/>
</dbReference>
<dbReference type="SMART" id="SM00530">
    <property type="entry name" value="HTH_XRE"/>
    <property type="match status" value="1"/>
</dbReference>
<dbReference type="EMBL" id="WSRR01000002">
    <property type="protein sequence ID" value="MVX60128.1"/>
    <property type="molecule type" value="Genomic_DNA"/>
</dbReference>
<dbReference type="CDD" id="cd00093">
    <property type="entry name" value="HTH_XRE"/>
    <property type="match status" value="1"/>
</dbReference>
<evidence type="ECO:0000259" key="2">
    <source>
        <dbReference type="PROSITE" id="PS50943"/>
    </source>
</evidence>
<dbReference type="AlphaFoldDB" id="A0A6N8JJU6"/>